<feature type="transmembrane region" description="Helical" evidence="1">
    <location>
        <begin position="100"/>
        <end position="122"/>
    </location>
</feature>
<keyword evidence="4" id="KW-1185">Reference proteome</keyword>
<evidence type="ECO:0000313" key="2">
    <source>
        <dbReference type="EMBL" id="GLB82694.1"/>
    </source>
</evidence>
<name>A0A9P3UYB7_9MYCO</name>
<proteinExistence type="predicted"/>
<feature type="transmembrane region" description="Helical" evidence="1">
    <location>
        <begin position="178"/>
        <end position="198"/>
    </location>
</feature>
<dbReference type="RefSeq" id="WP_236976886.1">
    <property type="nucleotide sequence ID" value="NZ_BRXE01000015.1"/>
</dbReference>
<evidence type="ECO:0000256" key="1">
    <source>
        <dbReference type="SAM" id="Phobius"/>
    </source>
</evidence>
<feature type="transmembrane region" description="Helical" evidence="1">
    <location>
        <begin position="142"/>
        <end position="166"/>
    </location>
</feature>
<evidence type="ECO:0008006" key="5">
    <source>
        <dbReference type="Google" id="ProtNLM"/>
    </source>
</evidence>
<organism evidence="3 4">
    <name type="scientific">Mycobacterium kiyosense</name>
    <dbReference type="NCBI Taxonomy" id="2871094"/>
    <lineage>
        <taxon>Bacteria</taxon>
        <taxon>Bacillati</taxon>
        <taxon>Actinomycetota</taxon>
        <taxon>Actinomycetes</taxon>
        <taxon>Mycobacteriales</taxon>
        <taxon>Mycobacteriaceae</taxon>
        <taxon>Mycobacterium</taxon>
    </lineage>
</organism>
<dbReference type="Proteomes" id="UP001165663">
    <property type="component" value="Unassembled WGS sequence"/>
</dbReference>
<comment type="caution">
    <text evidence="3">The sequence shown here is derived from an EMBL/GenBank/DDBJ whole genome shotgun (WGS) entry which is preliminary data.</text>
</comment>
<feature type="transmembrane region" description="Helical" evidence="1">
    <location>
        <begin position="21"/>
        <end position="43"/>
    </location>
</feature>
<sequence length="249" mass="27485">MTNTTVEIAGTSALSEKHQRLCVWAGLAFVPVFGAVFIFMGWLPPPSPNLGAAEIAQIFSDDRIRIRIGMYLLTFVAPLLAFFGAALTHQCRMIVGNSPLVWVQALSAAVLTLEFLIPQMVWQTALFRTERTPAMVQMLNDQAWLLYLGVVGTVMVQLIVLAICIFHDPRAEPLIPRWAAYLCLWVALGVSAGGLIVFTHTGPVAWNGIISWWIVVISFFVWIASMSTLMLRASHRIEDELAVSITTDG</sequence>
<feature type="transmembrane region" description="Helical" evidence="1">
    <location>
        <begin position="68"/>
        <end position="88"/>
    </location>
</feature>
<gene>
    <name evidence="3" type="ORF">Mkiyose1413_28760</name>
    <name evidence="2" type="ORF">SRL2020028_19500</name>
</gene>
<dbReference type="GeneID" id="83630200"/>
<reference evidence="3" key="1">
    <citation type="submission" date="2022-08" db="EMBL/GenBank/DDBJ databases">
        <title>Mycobacterium kiyosense sp. nov., scotochromogenic slow-glowing species isolated from respiratory specimens.</title>
        <authorList>
            <person name="Fukano H."/>
            <person name="Kazumi Y."/>
            <person name="Sakagami N."/>
            <person name="Ato M."/>
            <person name="Mitarai S."/>
            <person name="Hoshino Y."/>
        </authorList>
    </citation>
    <scope>NUCLEOTIDE SEQUENCE</scope>
    <source>
        <strain evidence="3">1413</strain>
        <strain evidence="2">SRL2020-028</strain>
    </source>
</reference>
<evidence type="ECO:0000313" key="4">
    <source>
        <dbReference type="Proteomes" id="UP001064782"/>
    </source>
</evidence>
<keyword evidence="1" id="KW-0812">Transmembrane</keyword>
<keyword evidence="1" id="KW-1133">Transmembrane helix</keyword>
<protein>
    <recommendedName>
        <fullName evidence="5">DUF4386 domain-containing protein</fullName>
    </recommendedName>
</protein>
<feature type="transmembrane region" description="Helical" evidence="1">
    <location>
        <begin position="210"/>
        <end position="231"/>
    </location>
</feature>
<keyword evidence="1" id="KW-0472">Membrane</keyword>
<dbReference type="AlphaFoldDB" id="A0A9P3UYB7"/>
<dbReference type="EMBL" id="BRZI01000019">
    <property type="protein sequence ID" value="GLD30993.1"/>
    <property type="molecule type" value="Genomic_DNA"/>
</dbReference>
<dbReference type="EMBL" id="BRXE01000015">
    <property type="protein sequence ID" value="GLB82694.1"/>
    <property type="molecule type" value="Genomic_DNA"/>
</dbReference>
<dbReference type="Proteomes" id="UP001064782">
    <property type="component" value="Unassembled WGS sequence"/>
</dbReference>
<accession>A0A9P3UYB7</accession>
<evidence type="ECO:0000313" key="3">
    <source>
        <dbReference type="EMBL" id="GLD30993.1"/>
    </source>
</evidence>